<dbReference type="Proteomes" id="UP001143480">
    <property type="component" value="Unassembled WGS sequence"/>
</dbReference>
<dbReference type="RefSeq" id="WP_261958594.1">
    <property type="nucleotide sequence ID" value="NZ_BAAAXA010000001.1"/>
</dbReference>
<dbReference type="Pfam" id="PF12770">
    <property type="entry name" value="CHAT"/>
    <property type="match status" value="1"/>
</dbReference>
<evidence type="ECO:0000259" key="1">
    <source>
        <dbReference type="Pfam" id="PF12770"/>
    </source>
</evidence>
<comment type="caution">
    <text evidence="2">The sequence shown here is derived from an EMBL/GenBank/DDBJ whole genome shotgun (WGS) entry which is preliminary data.</text>
</comment>
<keyword evidence="3" id="KW-1185">Reference proteome</keyword>
<dbReference type="Pfam" id="PF13424">
    <property type="entry name" value="TPR_12"/>
    <property type="match status" value="1"/>
</dbReference>
<dbReference type="SUPFAM" id="SSF48452">
    <property type="entry name" value="TPR-like"/>
    <property type="match status" value="2"/>
</dbReference>
<dbReference type="InterPro" id="IPR024983">
    <property type="entry name" value="CHAT_dom"/>
</dbReference>
<sequence>MTEAATPLALAARAIEAAAGDPRRARTLAETALAAARRARDPEALSMAHRAAGLAARASYDAGAAARHLRKAVTVAAAHDRATEAAEARMSLALVLDEMGRPAAAVREIDAALVGLRGLRRARAVMQRAVILNRLGRDDEALAGYGAALRVFRRAGDRLWQARALNNRGILHGYHGNLRLAQADLDAAAALYAGMDLPVGAAQVQHNRGFVAAQAGDVPEALVRYARARPELSRTGPDAVGLLDLAEVLQSVRLLPEAQRAAQDAVDACTAGRLDGVRGEAALLVARIALARGRASEARATAQAARRAFAKHGRQLLVLRALAVELSAQIAAGSAHRGTLRRLQATATALTRAGWLIPAWEAWLDSVHLAVQLQDRPAAAAGLAGAAGAATRGPAALRARLWHQRALVALSTGDVPAAIRAADAGLAEFEVHRSSLGATELRVRSGATVAELAEFRLALAVAHETPQRLLATAQRTCAATLWLPPARPSADQVITRGLAMLRRVHADLSAAPISAAHSGRLMRWQHDLEARIRTRAWQAQGTGPAESGRLALDDLAAALGPAALVDFVAVAGVLHALVVTDGRVVHRPLGPLAPLVEELGGLRFAQRRLVMVRGHAGAAAAAARHAARALDAALLAPLADLTGDRDLVLAPVAQLHAVPWALLPSCRGRPVRVAPSAAMWWRAHRTAQPTGPAVLVGPSDPPHAGLEVARIAEFAPDARVLTGHRARAADVLAALDGARIGHIACHGDFRSDNALFSALRLSDGPLTIYDLSALRTAPGLLVLSGCDTGVSAVHLGEELLGLTSALLQLGTRTVLASTGPVDDEATAALMADVHKRLAAGYTPAAALAAAQLSADQAHHHSTGVFACFGA</sequence>
<protein>
    <submittedName>
        <fullName evidence="2">CHAT domain-containing protein</fullName>
    </submittedName>
</protein>
<dbReference type="InterPro" id="IPR019734">
    <property type="entry name" value="TPR_rpt"/>
</dbReference>
<accession>A0A9W6KMJ4</accession>
<dbReference type="SMART" id="SM00028">
    <property type="entry name" value="TPR"/>
    <property type="match status" value="4"/>
</dbReference>
<evidence type="ECO:0000313" key="2">
    <source>
        <dbReference type="EMBL" id="GLL04787.1"/>
    </source>
</evidence>
<reference evidence="2" key="2">
    <citation type="submission" date="2023-01" db="EMBL/GenBank/DDBJ databases">
        <authorList>
            <person name="Sun Q."/>
            <person name="Evtushenko L."/>
        </authorList>
    </citation>
    <scope>NUCLEOTIDE SEQUENCE</scope>
    <source>
        <strain evidence="2">VKM Ac-1321</strain>
    </source>
</reference>
<evidence type="ECO:0000313" key="3">
    <source>
        <dbReference type="Proteomes" id="UP001143480"/>
    </source>
</evidence>
<proteinExistence type="predicted"/>
<dbReference type="InterPro" id="IPR011990">
    <property type="entry name" value="TPR-like_helical_dom_sf"/>
</dbReference>
<feature type="domain" description="CHAT" evidence="1">
    <location>
        <begin position="626"/>
        <end position="859"/>
    </location>
</feature>
<organism evidence="2 3">
    <name type="scientific">Dactylosporangium matsuzakiense</name>
    <dbReference type="NCBI Taxonomy" id="53360"/>
    <lineage>
        <taxon>Bacteria</taxon>
        <taxon>Bacillati</taxon>
        <taxon>Actinomycetota</taxon>
        <taxon>Actinomycetes</taxon>
        <taxon>Micromonosporales</taxon>
        <taxon>Micromonosporaceae</taxon>
        <taxon>Dactylosporangium</taxon>
    </lineage>
</organism>
<dbReference type="Gene3D" id="1.25.40.10">
    <property type="entry name" value="Tetratricopeptide repeat domain"/>
    <property type="match status" value="1"/>
</dbReference>
<dbReference type="EMBL" id="BSFP01000050">
    <property type="protein sequence ID" value="GLL04787.1"/>
    <property type="molecule type" value="Genomic_DNA"/>
</dbReference>
<name>A0A9W6KMJ4_9ACTN</name>
<dbReference type="PANTHER" id="PTHR10098:SF112">
    <property type="entry name" value="SLR0380 PROTEIN"/>
    <property type="match status" value="1"/>
</dbReference>
<reference evidence="2" key="1">
    <citation type="journal article" date="2014" name="Int. J. Syst. Evol. Microbiol.">
        <title>Complete genome sequence of Corynebacterium casei LMG S-19264T (=DSM 44701T), isolated from a smear-ripened cheese.</title>
        <authorList>
            <consortium name="US DOE Joint Genome Institute (JGI-PGF)"/>
            <person name="Walter F."/>
            <person name="Albersmeier A."/>
            <person name="Kalinowski J."/>
            <person name="Ruckert C."/>
        </authorList>
    </citation>
    <scope>NUCLEOTIDE SEQUENCE</scope>
    <source>
        <strain evidence="2">VKM Ac-1321</strain>
    </source>
</reference>
<dbReference type="AlphaFoldDB" id="A0A9W6KMJ4"/>
<gene>
    <name evidence="2" type="ORF">GCM10017581_065340</name>
</gene>
<dbReference type="PANTHER" id="PTHR10098">
    <property type="entry name" value="RAPSYN-RELATED"/>
    <property type="match status" value="1"/>
</dbReference>